<evidence type="ECO:0000313" key="1">
    <source>
        <dbReference type="EMBL" id="KAL3404382.1"/>
    </source>
</evidence>
<reference evidence="1 2" key="1">
    <citation type="journal article" date="2024" name="bioRxiv">
        <title>A reference genome for Trichogramma kaykai: A tiny desert-dwelling parasitoid wasp with competing sex-ratio distorters.</title>
        <authorList>
            <person name="Culotta J."/>
            <person name="Lindsey A.R."/>
        </authorList>
    </citation>
    <scope>NUCLEOTIDE SEQUENCE [LARGE SCALE GENOMIC DNA]</scope>
    <source>
        <strain evidence="1 2">KSX58</strain>
    </source>
</reference>
<sequence>MVYEGDDECNASQEVFSKQSNEIEHQKVINEEQIKYVPEVYKDNSLNFKLTDHDEQRYFETHVSDVMSKSYES</sequence>
<dbReference type="EMBL" id="JBJJXI010000025">
    <property type="protein sequence ID" value="KAL3404382.1"/>
    <property type="molecule type" value="Genomic_DNA"/>
</dbReference>
<organism evidence="1 2">
    <name type="scientific">Trichogramma kaykai</name>
    <dbReference type="NCBI Taxonomy" id="54128"/>
    <lineage>
        <taxon>Eukaryota</taxon>
        <taxon>Metazoa</taxon>
        <taxon>Ecdysozoa</taxon>
        <taxon>Arthropoda</taxon>
        <taxon>Hexapoda</taxon>
        <taxon>Insecta</taxon>
        <taxon>Pterygota</taxon>
        <taxon>Neoptera</taxon>
        <taxon>Endopterygota</taxon>
        <taxon>Hymenoptera</taxon>
        <taxon>Apocrita</taxon>
        <taxon>Proctotrupomorpha</taxon>
        <taxon>Chalcidoidea</taxon>
        <taxon>Trichogrammatidae</taxon>
        <taxon>Trichogramma</taxon>
    </lineage>
</organism>
<dbReference type="Proteomes" id="UP001627154">
    <property type="component" value="Unassembled WGS sequence"/>
</dbReference>
<gene>
    <name evidence="1" type="ORF">TKK_002870</name>
</gene>
<keyword evidence="2" id="KW-1185">Reference proteome</keyword>
<proteinExistence type="predicted"/>
<comment type="caution">
    <text evidence="1">The sequence shown here is derived from an EMBL/GenBank/DDBJ whole genome shotgun (WGS) entry which is preliminary data.</text>
</comment>
<accession>A0ABD2XHL5</accession>
<evidence type="ECO:0000313" key="2">
    <source>
        <dbReference type="Proteomes" id="UP001627154"/>
    </source>
</evidence>
<protein>
    <submittedName>
        <fullName evidence="1">Uncharacterized protein</fullName>
    </submittedName>
</protein>
<name>A0ABD2XHL5_9HYME</name>
<dbReference type="AlphaFoldDB" id="A0ABD2XHL5"/>